<organism evidence="2 3">
    <name type="scientific">Brachionus calyciflorus</name>
    <dbReference type="NCBI Taxonomy" id="104777"/>
    <lineage>
        <taxon>Eukaryota</taxon>
        <taxon>Metazoa</taxon>
        <taxon>Spiralia</taxon>
        <taxon>Gnathifera</taxon>
        <taxon>Rotifera</taxon>
        <taxon>Eurotatoria</taxon>
        <taxon>Monogononta</taxon>
        <taxon>Pseudotrocha</taxon>
        <taxon>Ploima</taxon>
        <taxon>Brachionidae</taxon>
        <taxon>Brachionus</taxon>
    </lineage>
</organism>
<evidence type="ECO:0000313" key="2">
    <source>
        <dbReference type="EMBL" id="CAF0872107.1"/>
    </source>
</evidence>
<gene>
    <name evidence="2" type="ORF">OXX778_LOCUS9986</name>
</gene>
<dbReference type="Proteomes" id="UP000663879">
    <property type="component" value="Unassembled WGS sequence"/>
</dbReference>
<keyword evidence="1" id="KW-0732">Signal</keyword>
<accession>A0A813XUL4</accession>
<reference evidence="2" key="1">
    <citation type="submission" date="2021-02" db="EMBL/GenBank/DDBJ databases">
        <authorList>
            <person name="Nowell W R."/>
        </authorList>
    </citation>
    <scope>NUCLEOTIDE SEQUENCE</scope>
    <source>
        <strain evidence="2">Ploen Becks lab</strain>
    </source>
</reference>
<evidence type="ECO:0000256" key="1">
    <source>
        <dbReference type="SAM" id="SignalP"/>
    </source>
</evidence>
<feature type="signal peptide" evidence="1">
    <location>
        <begin position="1"/>
        <end position="17"/>
    </location>
</feature>
<comment type="caution">
    <text evidence="2">The sequence shown here is derived from an EMBL/GenBank/DDBJ whole genome shotgun (WGS) entry which is preliminary data.</text>
</comment>
<proteinExistence type="predicted"/>
<sequence length="501" mass="59230">MFTVFLNIVFVLLTIDSSPLNEYCYIQNDVYYLRSFNSLIINNPQEIPNIKIRNTCIENVTYLDKIDLRNNKDFTLDMKQFDLDEIAILNYKIQKKFNLKLNFMSFKSIIIDSKEHKKMSHEVTIGVTYQYSRFLFYYEGKLVQTCNQIRHIEPYSILNYVNYYWFLMELAFRNVNICPLVFKNVSIQIFFVNTQMDTFFTKRTLKFENIDLLPNELNCKISAVYFGKVLNLKLDEKFLNYHVFKYLRDFRVTGKINFIQKDVFKNFTNIRRMIFDGQNFRQLIHKNGIEWIKSINSNINLNFSSLSDILNHLDLIVRLNVQFNYKDYVDYLSYEPILNPNNTFPDEDICLYKNFPFNQFITLVFDSYSYDTADLSNLSCTTFWLSHKIIKYEIFLNSQKKVNVSYKNLLESSKFNIMLKKCDFEMRFDLCKHQSIKPTNIRKSISDVFGILDDIDKVIVLILAPSACFLDLKISSFVSLIGLADNGLVSKVTFGYSLADT</sequence>
<protein>
    <submittedName>
        <fullName evidence="2">Uncharacterized protein</fullName>
    </submittedName>
</protein>
<keyword evidence="3" id="KW-1185">Reference proteome</keyword>
<dbReference type="EMBL" id="CAJNOC010001529">
    <property type="protein sequence ID" value="CAF0872107.1"/>
    <property type="molecule type" value="Genomic_DNA"/>
</dbReference>
<feature type="chain" id="PRO_5032531488" evidence="1">
    <location>
        <begin position="18"/>
        <end position="501"/>
    </location>
</feature>
<name>A0A813XUL4_9BILA</name>
<evidence type="ECO:0000313" key="3">
    <source>
        <dbReference type="Proteomes" id="UP000663879"/>
    </source>
</evidence>
<dbReference type="AlphaFoldDB" id="A0A813XUL4"/>